<feature type="compositionally biased region" description="Polar residues" evidence="2">
    <location>
        <begin position="359"/>
        <end position="375"/>
    </location>
</feature>
<gene>
    <name evidence="4" type="ORF">EUX98_g7439</name>
</gene>
<feature type="region of interest" description="Disordered" evidence="2">
    <location>
        <begin position="866"/>
        <end position="898"/>
    </location>
</feature>
<evidence type="ECO:0000256" key="2">
    <source>
        <dbReference type="SAM" id="MobiDB-lite"/>
    </source>
</evidence>
<feature type="region of interest" description="Disordered" evidence="2">
    <location>
        <begin position="949"/>
        <end position="975"/>
    </location>
</feature>
<reference evidence="4 5" key="1">
    <citation type="submission" date="2019-02" db="EMBL/GenBank/DDBJ databases">
        <title>Genome sequencing of the rare red list fungi Antrodiella citrinella (Flaviporus citrinellus).</title>
        <authorList>
            <person name="Buettner E."/>
            <person name="Kellner H."/>
        </authorList>
    </citation>
    <scope>NUCLEOTIDE SEQUENCE [LARGE SCALE GENOMIC DNA]</scope>
    <source>
        <strain evidence="4 5">DSM 108506</strain>
    </source>
</reference>
<feature type="region of interest" description="Disordered" evidence="2">
    <location>
        <begin position="578"/>
        <end position="605"/>
    </location>
</feature>
<evidence type="ECO:0000256" key="1">
    <source>
        <dbReference type="SAM" id="Coils"/>
    </source>
</evidence>
<dbReference type="Gene3D" id="1.10.10.60">
    <property type="entry name" value="Homeodomain-like"/>
    <property type="match status" value="2"/>
</dbReference>
<dbReference type="Pfam" id="PF08914">
    <property type="entry name" value="Myb_Rap1"/>
    <property type="match status" value="1"/>
</dbReference>
<feature type="compositionally biased region" description="Polar residues" evidence="2">
    <location>
        <begin position="884"/>
        <end position="898"/>
    </location>
</feature>
<feature type="compositionally biased region" description="Low complexity" evidence="2">
    <location>
        <begin position="531"/>
        <end position="546"/>
    </location>
</feature>
<proteinExistence type="predicted"/>
<protein>
    <recommendedName>
        <fullName evidence="3">TERF2-interacting telomeric protein 1 Myb domain-containing protein</fullName>
    </recommendedName>
</protein>
<feature type="compositionally biased region" description="Acidic residues" evidence="2">
    <location>
        <begin position="229"/>
        <end position="243"/>
    </location>
</feature>
<evidence type="ECO:0000313" key="5">
    <source>
        <dbReference type="Proteomes" id="UP000308730"/>
    </source>
</evidence>
<dbReference type="InterPro" id="IPR015010">
    <property type="entry name" value="TERF2IP_Myb"/>
</dbReference>
<name>A0A4S4MN76_9APHY</name>
<dbReference type="EMBL" id="SGPM01000314">
    <property type="protein sequence ID" value="THH26747.1"/>
    <property type="molecule type" value="Genomic_DNA"/>
</dbReference>
<feature type="domain" description="TERF2-interacting telomeric protein 1 Myb" evidence="3">
    <location>
        <begin position="12"/>
        <end position="64"/>
    </location>
</feature>
<feature type="region of interest" description="Disordered" evidence="2">
    <location>
        <begin position="183"/>
        <end position="553"/>
    </location>
</feature>
<keyword evidence="1" id="KW-0175">Coiled coil</keyword>
<feature type="compositionally biased region" description="Acidic residues" evidence="2">
    <location>
        <begin position="283"/>
        <end position="305"/>
    </location>
</feature>
<accession>A0A4S4MN76</accession>
<feature type="coiled-coil region" evidence="1">
    <location>
        <begin position="54"/>
        <end position="81"/>
    </location>
</feature>
<sequence length="975" mass="107343">MTTKRGGGDKDHDDFLAMYLAKNSGSCRRGNVIYEQMVEDPHPLAKKHTPHSWRERYIKNIERLEKLIEKYRRTHLSVKQEPNATPLPAARKTIASQSTPRARNPFTHEEKELLAQYIAQENPGNTSRLGNVLYVNLTNNKQLDKWPWAKTHPRLSWQEQYKKNREQYDKRVSEILAEKHKGGRTIFNKKANEQADGANKRKRGDDEEQEKPPSKRKRVVPVPSKSDTEDSGSETEEEDQLEYDTERGPSPSQIEALRREYEEDSQPYASGSGQAQLARREEEEGEEDAQVVDEQEEGSDLDEGSGSDSEMATEAILLRKDSEDVGDSTSAQAVTRTTVDANRRRSMSSDLDYVDIPSSVPQESQTYQQPISQVIPSPETLRRIGLADKPSQVKSTLSQEPTPPASAQPSSPARSGNHSPMSGPAHPRPSVARKRKLRADDEDIFASPSPRASPAGPAKQHREPPVLVDGLLNKAFTDRKGRSNFADGARRLSGVAREEPDASSQQDKPWPPVRSRNKGKEKAVDPPQNKAAPAEASQSQSSAPAQHHIFSQPTQEFLAQLPPAVLSKSRVHRPLVQSTQYSLDASPPPAIVKSTTKQDVPQKISKEKRKQLVEALAKLKFLSGARLPAESKTDPAPVAGPSKAVLTEPQGGRGRETIQTSTTAILARTPQPDPVVNHTADLMGPPTPPPATDMGKQKAAMQPLSPLPDRSQKAIQATLPFSQPRPPSPKPVVNPIADLIGSPTSPPAVNKGKQKAAMQPPPVLRDRRHTIGASVPMHSDTPPGSGYVFKGLELSVADSKFAMVLGMDAALAKMAAHHCFQPSVALHVWQQVGDLQLTDKILREMSLAAGNKLQEYADLMQLQKSSEPDFDDQGRAPASRAVPSGSNVRGDNVSVPSTPELNLLAAQKPNGRNETLKYIPFDITEEDVEYRPPIDTRAAQFARLLADNRIDEARKRDHKRRKSGFMPPTTPYKSG</sequence>
<evidence type="ECO:0000259" key="3">
    <source>
        <dbReference type="Pfam" id="PF08914"/>
    </source>
</evidence>
<dbReference type="OrthoDB" id="435460at2759"/>
<dbReference type="Proteomes" id="UP000308730">
    <property type="component" value="Unassembled WGS sequence"/>
</dbReference>
<comment type="caution">
    <text evidence="4">The sequence shown here is derived from an EMBL/GenBank/DDBJ whole genome shotgun (WGS) entry which is preliminary data.</text>
</comment>
<organism evidence="4 5">
    <name type="scientific">Antrodiella citrinella</name>
    <dbReference type="NCBI Taxonomy" id="2447956"/>
    <lineage>
        <taxon>Eukaryota</taxon>
        <taxon>Fungi</taxon>
        <taxon>Dikarya</taxon>
        <taxon>Basidiomycota</taxon>
        <taxon>Agaricomycotina</taxon>
        <taxon>Agaricomycetes</taxon>
        <taxon>Polyporales</taxon>
        <taxon>Steccherinaceae</taxon>
        <taxon>Antrodiella</taxon>
    </lineage>
</organism>
<keyword evidence="5" id="KW-1185">Reference proteome</keyword>
<evidence type="ECO:0000313" key="4">
    <source>
        <dbReference type="EMBL" id="THH26747.1"/>
    </source>
</evidence>
<feature type="compositionally biased region" description="Polar residues" evidence="2">
    <location>
        <begin position="327"/>
        <end position="340"/>
    </location>
</feature>
<feature type="region of interest" description="Disordered" evidence="2">
    <location>
        <begin position="629"/>
        <end position="656"/>
    </location>
</feature>
<feature type="region of interest" description="Disordered" evidence="2">
    <location>
        <begin position="81"/>
        <end position="103"/>
    </location>
</feature>
<dbReference type="AlphaFoldDB" id="A0A4S4MN76"/>
<dbReference type="CDD" id="cd11655">
    <property type="entry name" value="rap1_myb-like"/>
    <property type="match status" value="2"/>
</dbReference>
<feature type="compositionally biased region" description="Low complexity" evidence="2">
    <location>
        <begin position="446"/>
        <end position="458"/>
    </location>
</feature>